<organism evidence="2 3">
    <name type="scientific">Desulfonema magnum</name>
    <dbReference type="NCBI Taxonomy" id="45655"/>
    <lineage>
        <taxon>Bacteria</taxon>
        <taxon>Pseudomonadati</taxon>
        <taxon>Thermodesulfobacteriota</taxon>
        <taxon>Desulfobacteria</taxon>
        <taxon>Desulfobacterales</taxon>
        <taxon>Desulfococcaceae</taxon>
        <taxon>Desulfonema</taxon>
    </lineage>
</organism>
<protein>
    <submittedName>
        <fullName evidence="2">Uncharacterized protein</fullName>
    </submittedName>
</protein>
<dbReference type="EMBL" id="CP061800">
    <property type="protein sequence ID" value="QTA93705.1"/>
    <property type="molecule type" value="Genomic_DNA"/>
</dbReference>
<sequence>MKICGGNRQKTRLFRMYFHGNGFNPFLIILFLYKILVAKNMKSGNNYKEER</sequence>
<gene>
    <name evidence="2" type="ORF">dnm_098090</name>
</gene>
<accession>A0A975GU21</accession>
<keyword evidence="3" id="KW-1185">Reference proteome</keyword>
<name>A0A975GU21_9BACT</name>
<keyword evidence="1" id="KW-0812">Transmembrane</keyword>
<keyword evidence="1" id="KW-1133">Transmembrane helix</keyword>
<evidence type="ECO:0000313" key="3">
    <source>
        <dbReference type="Proteomes" id="UP000663722"/>
    </source>
</evidence>
<proteinExistence type="predicted"/>
<feature type="transmembrane region" description="Helical" evidence="1">
    <location>
        <begin position="16"/>
        <end position="36"/>
    </location>
</feature>
<dbReference type="AlphaFoldDB" id="A0A975GU21"/>
<reference evidence="2" key="1">
    <citation type="journal article" date="2021" name="Microb. Physiol.">
        <title>Proteogenomic Insights into the Physiology of Marine, Sulfate-Reducing, Filamentous Desulfonema limicola and Desulfonema magnum.</title>
        <authorList>
            <person name="Schnaars V."/>
            <person name="Wohlbrand L."/>
            <person name="Scheve S."/>
            <person name="Hinrichs C."/>
            <person name="Reinhardt R."/>
            <person name="Rabus R."/>
        </authorList>
    </citation>
    <scope>NUCLEOTIDE SEQUENCE</scope>
    <source>
        <strain evidence="2">4be13</strain>
    </source>
</reference>
<dbReference type="Proteomes" id="UP000663722">
    <property type="component" value="Chromosome"/>
</dbReference>
<keyword evidence="1" id="KW-0472">Membrane</keyword>
<evidence type="ECO:0000256" key="1">
    <source>
        <dbReference type="SAM" id="Phobius"/>
    </source>
</evidence>
<evidence type="ECO:0000313" key="2">
    <source>
        <dbReference type="EMBL" id="QTA93705.1"/>
    </source>
</evidence>
<dbReference type="KEGG" id="dmm:dnm_098090"/>